<gene>
    <name evidence="1" type="ORF">Lalb_Chr02g0153931</name>
</gene>
<dbReference type="Proteomes" id="UP000447434">
    <property type="component" value="Chromosome 2"/>
</dbReference>
<organism evidence="1 2">
    <name type="scientific">Lupinus albus</name>
    <name type="common">White lupine</name>
    <name type="synonym">Lupinus termis</name>
    <dbReference type="NCBI Taxonomy" id="3870"/>
    <lineage>
        <taxon>Eukaryota</taxon>
        <taxon>Viridiplantae</taxon>
        <taxon>Streptophyta</taxon>
        <taxon>Embryophyta</taxon>
        <taxon>Tracheophyta</taxon>
        <taxon>Spermatophyta</taxon>
        <taxon>Magnoliopsida</taxon>
        <taxon>eudicotyledons</taxon>
        <taxon>Gunneridae</taxon>
        <taxon>Pentapetalae</taxon>
        <taxon>rosids</taxon>
        <taxon>fabids</taxon>
        <taxon>Fabales</taxon>
        <taxon>Fabaceae</taxon>
        <taxon>Papilionoideae</taxon>
        <taxon>50 kb inversion clade</taxon>
        <taxon>genistoids sensu lato</taxon>
        <taxon>core genistoids</taxon>
        <taxon>Genisteae</taxon>
        <taxon>Lupinus</taxon>
    </lineage>
</organism>
<keyword evidence="2" id="KW-1185">Reference proteome</keyword>
<reference evidence="2" key="1">
    <citation type="journal article" date="2020" name="Nat. Commun.">
        <title>Genome sequence of the cluster root forming white lupin.</title>
        <authorList>
            <person name="Hufnagel B."/>
            <person name="Marques A."/>
            <person name="Soriano A."/>
            <person name="Marques L."/>
            <person name="Divol F."/>
            <person name="Doumas P."/>
            <person name="Sallet E."/>
            <person name="Mancinotti D."/>
            <person name="Carrere S."/>
            <person name="Marande W."/>
            <person name="Arribat S."/>
            <person name="Keller J."/>
            <person name="Huneau C."/>
            <person name="Blein T."/>
            <person name="Aime D."/>
            <person name="Laguerre M."/>
            <person name="Taylor J."/>
            <person name="Schubert V."/>
            <person name="Nelson M."/>
            <person name="Geu-Flores F."/>
            <person name="Crespi M."/>
            <person name="Gallardo-Guerrero K."/>
            <person name="Delaux P.-M."/>
            <person name="Salse J."/>
            <person name="Berges H."/>
            <person name="Guyot R."/>
            <person name="Gouzy J."/>
            <person name="Peret B."/>
        </authorList>
    </citation>
    <scope>NUCLEOTIDE SEQUENCE [LARGE SCALE GENOMIC DNA]</scope>
    <source>
        <strain evidence="2">cv. Amiga</strain>
    </source>
</reference>
<sequence length="103" mass="11935">MRSATCVAAGSETATYRNCVVIEIHKENGNITVLQPQHHRNPPQETLMDKKFRIPTIFRRFDTFYDKGHSFLLPVQYSCSTRHLRRPFSLHTTTATKTEVLML</sequence>
<evidence type="ECO:0000313" key="2">
    <source>
        <dbReference type="Proteomes" id="UP000447434"/>
    </source>
</evidence>
<comment type="caution">
    <text evidence="1">The sequence shown here is derived from an EMBL/GenBank/DDBJ whole genome shotgun (WGS) entry which is preliminary data.</text>
</comment>
<proteinExistence type="predicted"/>
<dbReference type="AlphaFoldDB" id="A0A6A4R070"/>
<protein>
    <submittedName>
        <fullName evidence="1">Uncharacterized protein</fullName>
    </submittedName>
</protein>
<name>A0A6A4R070_LUPAL</name>
<dbReference type="EMBL" id="WOCE01000002">
    <property type="protein sequence ID" value="KAE9619510.1"/>
    <property type="molecule type" value="Genomic_DNA"/>
</dbReference>
<accession>A0A6A4R070</accession>
<evidence type="ECO:0000313" key="1">
    <source>
        <dbReference type="EMBL" id="KAE9619510.1"/>
    </source>
</evidence>